<gene>
    <name evidence="7" type="ORF">W97_05290</name>
</gene>
<keyword evidence="4 6" id="KW-0472">Membrane</keyword>
<evidence type="ECO:0000256" key="6">
    <source>
        <dbReference type="SAM" id="Phobius"/>
    </source>
</evidence>
<dbReference type="RefSeq" id="XP_007781364.1">
    <property type="nucleotide sequence ID" value="XM_007783174.1"/>
</dbReference>
<evidence type="ECO:0000256" key="2">
    <source>
        <dbReference type="ARBA" id="ARBA00022692"/>
    </source>
</evidence>
<comment type="subcellular location">
    <subcellularLocation>
        <location evidence="1">Membrane</location>
        <topology evidence="1">Multi-pass membrane protein</topology>
    </subcellularLocation>
</comment>
<dbReference type="Pfam" id="PF04172">
    <property type="entry name" value="LrgB"/>
    <property type="match status" value="1"/>
</dbReference>
<keyword evidence="3 6" id="KW-1133">Transmembrane helix</keyword>
<feature type="transmembrane region" description="Helical" evidence="6">
    <location>
        <begin position="258"/>
        <end position="280"/>
    </location>
</feature>
<dbReference type="PANTHER" id="PTHR30249:SF0">
    <property type="entry name" value="PLASTIDAL GLYCOLATE_GLYCERATE TRANSLOCATOR 1, CHLOROPLASTIC"/>
    <property type="match status" value="1"/>
</dbReference>
<dbReference type="AlphaFoldDB" id="R7YVX9"/>
<organism evidence="7 8">
    <name type="scientific">Coniosporium apollinis (strain CBS 100218)</name>
    <name type="common">Rock-inhabiting black yeast</name>
    <dbReference type="NCBI Taxonomy" id="1168221"/>
    <lineage>
        <taxon>Eukaryota</taxon>
        <taxon>Fungi</taxon>
        <taxon>Dikarya</taxon>
        <taxon>Ascomycota</taxon>
        <taxon>Pezizomycotina</taxon>
        <taxon>Dothideomycetes</taxon>
        <taxon>Dothideomycetes incertae sedis</taxon>
        <taxon>Coniosporium</taxon>
    </lineage>
</organism>
<evidence type="ECO:0000313" key="7">
    <source>
        <dbReference type="EMBL" id="EON66047.1"/>
    </source>
</evidence>
<feature type="transmembrane region" description="Helical" evidence="6">
    <location>
        <begin position="374"/>
        <end position="394"/>
    </location>
</feature>
<reference evidence="8" key="1">
    <citation type="submission" date="2012-06" db="EMBL/GenBank/DDBJ databases">
        <title>The genome sequence of Coniosporium apollinis CBS 100218.</title>
        <authorList>
            <consortium name="The Broad Institute Genome Sequencing Platform"/>
            <person name="Cuomo C."/>
            <person name="Gorbushina A."/>
            <person name="Noack S."/>
            <person name="Walker B."/>
            <person name="Young S.K."/>
            <person name="Zeng Q."/>
            <person name="Gargeya S."/>
            <person name="Fitzgerald M."/>
            <person name="Haas B."/>
            <person name="Abouelleil A."/>
            <person name="Alvarado L."/>
            <person name="Arachchi H.M."/>
            <person name="Berlin A.M."/>
            <person name="Chapman S.B."/>
            <person name="Goldberg J."/>
            <person name="Griggs A."/>
            <person name="Gujja S."/>
            <person name="Hansen M."/>
            <person name="Howarth C."/>
            <person name="Imamovic A."/>
            <person name="Larimer J."/>
            <person name="McCowan C."/>
            <person name="Montmayeur A."/>
            <person name="Murphy C."/>
            <person name="Neiman D."/>
            <person name="Pearson M."/>
            <person name="Priest M."/>
            <person name="Roberts A."/>
            <person name="Saif S."/>
            <person name="Shea T."/>
            <person name="Sisk P."/>
            <person name="Sykes S."/>
            <person name="Wortman J."/>
            <person name="Nusbaum C."/>
            <person name="Birren B."/>
        </authorList>
    </citation>
    <scope>NUCLEOTIDE SEQUENCE [LARGE SCALE GENOMIC DNA]</scope>
    <source>
        <strain evidence="8">CBS 100218</strain>
    </source>
</reference>
<feature type="transmembrane region" description="Helical" evidence="6">
    <location>
        <begin position="347"/>
        <end position="368"/>
    </location>
</feature>
<accession>R7YVX9</accession>
<dbReference type="EMBL" id="JH767578">
    <property type="protein sequence ID" value="EON66047.1"/>
    <property type="molecule type" value="Genomic_DNA"/>
</dbReference>
<dbReference type="eggNOG" id="ENOG502QQ63">
    <property type="taxonomic scope" value="Eukaryota"/>
</dbReference>
<dbReference type="GO" id="GO:0016020">
    <property type="term" value="C:membrane"/>
    <property type="evidence" value="ECO:0007669"/>
    <property type="project" value="UniProtKB-SubCell"/>
</dbReference>
<evidence type="ECO:0000256" key="5">
    <source>
        <dbReference type="SAM" id="MobiDB-lite"/>
    </source>
</evidence>
<keyword evidence="8" id="KW-1185">Reference proteome</keyword>
<evidence type="ECO:0000256" key="4">
    <source>
        <dbReference type="ARBA" id="ARBA00023136"/>
    </source>
</evidence>
<dbReference type="PANTHER" id="PTHR30249">
    <property type="entry name" value="PUTATIVE SEROTONIN TRANSPORTER"/>
    <property type="match status" value="1"/>
</dbReference>
<feature type="transmembrane region" description="Helical" evidence="6">
    <location>
        <begin position="315"/>
        <end position="340"/>
    </location>
</feature>
<dbReference type="GeneID" id="19902601"/>
<proteinExistence type="predicted"/>
<evidence type="ECO:0008006" key="9">
    <source>
        <dbReference type="Google" id="ProtNLM"/>
    </source>
</evidence>
<sequence>MTALTAYLVRGLQLLLGTSKRSLLERAEELGDRDEDIPLTQSRHNSEVETVTLSEAASAFNFSMSTPVEELQAPLRAQDPAQVTGTGGPPTADPMPSASDATASLLRQNLPALTRAQTWAAFVNANLDIISYSAMFIFIGLPVYYAADYAMPAQLCLNVLAYFAALSLPPLWRRYLHPAVVASAITIIGIWVLALTRRSSLDDGLHAYQTKTKYAQLLHGKGDLPYPGAGDIFSSVLDVSIVALALPMFQYRHELRRAFLPVILPNISVSIASLLGYPAFCHAIGIAPARSLSFASRSLTLALAQPATQNIGGDLSLVAVLCITSGIMGVLFGPALLKYLKIPEDDYITRGVTLGANSSAIATALLLVSDPRAAAFSSLSMGLFGTVTVAMTSVPPLVRVITALAGVQS</sequence>
<feature type="transmembrane region" description="Helical" evidence="6">
    <location>
        <begin position="125"/>
        <end position="145"/>
    </location>
</feature>
<dbReference type="InterPro" id="IPR007300">
    <property type="entry name" value="CidB/LrgB"/>
</dbReference>
<feature type="transmembrane region" description="Helical" evidence="6">
    <location>
        <begin position="175"/>
        <end position="194"/>
    </location>
</feature>
<dbReference type="HOGENOM" id="CLU_024337_1_0_1"/>
<evidence type="ECO:0000256" key="1">
    <source>
        <dbReference type="ARBA" id="ARBA00004141"/>
    </source>
</evidence>
<name>R7YVX9_CONA1</name>
<feature type="region of interest" description="Disordered" evidence="5">
    <location>
        <begin position="80"/>
        <end position="99"/>
    </location>
</feature>
<evidence type="ECO:0000256" key="3">
    <source>
        <dbReference type="ARBA" id="ARBA00022989"/>
    </source>
</evidence>
<dbReference type="STRING" id="1168221.R7YVX9"/>
<dbReference type="OMA" id="LWNGSHE"/>
<protein>
    <recommendedName>
        <fullName evidence="9">LrgB-like protein</fullName>
    </recommendedName>
</protein>
<dbReference type="Proteomes" id="UP000016924">
    <property type="component" value="Unassembled WGS sequence"/>
</dbReference>
<keyword evidence="2 6" id="KW-0812">Transmembrane</keyword>
<dbReference type="OrthoDB" id="2502820at2759"/>
<feature type="transmembrane region" description="Helical" evidence="6">
    <location>
        <begin position="151"/>
        <end position="168"/>
    </location>
</feature>
<evidence type="ECO:0000313" key="8">
    <source>
        <dbReference type="Proteomes" id="UP000016924"/>
    </source>
</evidence>